<dbReference type="GO" id="GO:0005770">
    <property type="term" value="C:late endosome"/>
    <property type="evidence" value="ECO:0007669"/>
    <property type="project" value="TreeGrafter"/>
</dbReference>
<proteinExistence type="predicted"/>
<protein>
    <submittedName>
        <fullName evidence="4">Vacuolar protein sorting-associated protein 8</fullName>
    </submittedName>
</protein>
<name>A0A4R0RQ09_9APHY</name>
<dbReference type="OrthoDB" id="289913at2759"/>
<evidence type="ECO:0000313" key="5">
    <source>
        <dbReference type="Proteomes" id="UP000292702"/>
    </source>
</evidence>
<feature type="compositionally biased region" description="Polar residues" evidence="1">
    <location>
        <begin position="167"/>
        <end position="179"/>
    </location>
</feature>
<feature type="compositionally biased region" description="Acidic residues" evidence="1">
    <location>
        <begin position="46"/>
        <end position="67"/>
    </location>
</feature>
<dbReference type="Pfam" id="PF23410">
    <property type="entry name" value="Beta-prop_VPS8"/>
    <property type="match status" value="1"/>
</dbReference>
<feature type="domain" description="Vacuolar protein sorting-associated protein 8 central" evidence="2">
    <location>
        <begin position="823"/>
        <end position="1036"/>
    </location>
</feature>
<feature type="region of interest" description="Disordered" evidence="1">
    <location>
        <begin position="1"/>
        <end position="81"/>
    </location>
</feature>
<evidence type="ECO:0000259" key="2">
    <source>
        <dbReference type="Pfam" id="PF12816"/>
    </source>
</evidence>
<dbReference type="SUPFAM" id="SSF50978">
    <property type="entry name" value="WD40 repeat-like"/>
    <property type="match status" value="1"/>
</dbReference>
<feature type="region of interest" description="Disordered" evidence="1">
    <location>
        <begin position="151"/>
        <end position="248"/>
    </location>
</feature>
<dbReference type="GO" id="GO:0006623">
    <property type="term" value="P:protein targeting to vacuole"/>
    <property type="evidence" value="ECO:0007669"/>
    <property type="project" value="InterPro"/>
</dbReference>
<accession>A0A4R0RQ09</accession>
<evidence type="ECO:0000259" key="3">
    <source>
        <dbReference type="Pfam" id="PF25066"/>
    </source>
</evidence>
<dbReference type="Pfam" id="PF12816">
    <property type="entry name" value="TPR_Vps8"/>
    <property type="match status" value="1"/>
</dbReference>
<organism evidence="4 5">
    <name type="scientific">Steccherinum ochraceum</name>
    <dbReference type="NCBI Taxonomy" id="92696"/>
    <lineage>
        <taxon>Eukaryota</taxon>
        <taxon>Fungi</taxon>
        <taxon>Dikarya</taxon>
        <taxon>Basidiomycota</taxon>
        <taxon>Agaricomycotina</taxon>
        <taxon>Agaricomycetes</taxon>
        <taxon>Polyporales</taxon>
        <taxon>Steccherinaceae</taxon>
        <taxon>Steccherinum</taxon>
    </lineage>
</organism>
<evidence type="ECO:0000256" key="1">
    <source>
        <dbReference type="SAM" id="MobiDB-lite"/>
    </source>
</evidence>
<dbReference type="Pfam" id="PF25066">
    <property type="entry name" value="TPR_VPS8_2"/>
    <property type="match status" value="1"/>
</dbReference>
<dbReference type="GO" id="GO:0030897">
    <property type="term" value="C:HOPS complex"/>
    <property type="evidence" value="ECO:0007669"/>
    <property type="project" value="TreeGrafter"/>
</dbReference>
<dbReference type="Proteomes" id="UP000292702">
    <property type="component" value="Unassembled WGS sequence"/>
</dbReference>
<comment type="caution">
    <text evidence="4">The sequence shown here is derived from an EMBL/GenBank/DDBJ whole genome shotgun (WGS) entry which is preliminary data.</text>
</comment>
<feature type="compositionally biased region" description="Polar residues" evidence="1">
    <location>
        <begin position="219"/>
        <end position="242"/>
    </location>
</feature>
<dbReference type="EMBL" id="RWJN01000071">
    <property type="protein sequence ID" value="TCD68255.1"/>
    <property type="molecule type" value="Genomic_DNA"/>
</dbReference>
<evidence type="ECO:0000313" key="4">
    <source>
        <dbReference type="EMBL" id="TCD68255.1"/>
    </source>
</evidence>
<keyword evidence="5" id="KW-1185">Reference proteome</keyword>
<dbReference type="InterPro" id="IPR045111">
    <property type="entry name" value="Vps41/Vps8"/>
</dbReference>
<feature type="domain" description="VPS8-like TPR-like repeats" evidence="3">
    <location>
        <begin position="1369"/>
        <end position="1541"/>
    </location>
</feature>
<dbReference type="GO" id="GO:0034058">
    <property type="term" value="P:endosomal vesicle fusion"/>
    <property type="evidence" value="ECO:0007669"/>
    <property type="project" value="TreeGrafter"/>
</dbReference>
<dbReference type="InterPro" id="IPR059070">
    <property type="entry name" value="TPR_VPS8_2"/>
</dbReference>
<dbReference type="InterPro" id="IPR025941">
    <property type="entry name" value="Vps8_central_dom"/>
</dbReference>
<gene>
    <name evidence="4" type="primary">VPS8</name>
    <name evidence="4" type="ORF">EIP91_011221</name>
</gene>
<dbReference type="PANTHER" id="PTHR12616:SF8">
    <property type="entry name" value="VACUOLAR PROTEIN SORTING-ASSOCIATED PROTEIN 8 HOMOLOG"/>
    <property type="match status" value="1"/>
</dbReference>
<reference evidence="4 5" key="1">
    <citation type="submission" date="2018-11" db="EMBL/GenBank/DDBJ databases">
        <title>Genome assembly of Steccherinum ochraceum LE-BIN_3174, the white-rot fungus of the Steccherinaceae family (The Residual Polyporoid clade, Polyporales, Basidiomycota).</title>
        <authorList>
            <person name="Fedorova T.V."/>
            <person name="Glazunova O.A."/>
            <person name="Landesman E.O."/>
            <person name="Moiseenko K.V."/>
            <person name="Psurtseva N.V."/>
            <person name="Savinova O.S."/>
            <person name="Shakhova N.V."/>
            <person name="Tyazhelova T.V."/>
            <person name="Vasina D.V."/>
        </authorList>
    </citation>
    <scope>NUCLEOTIDE SEQUENCE [LARGE SCALE GENOMIC DNA]</scope>
    <source>
        <strain evidence="4 5">LE-BIN_3174</strain>
    </source>
</reference>
<feature type="compositionally biased region" description="Polar residues" evidence="1">
    <location>
        <begin position="191"/>
        <end position="206"/>
    </location>
</feature>
<dbReference type="PANTHER" id="PTHR12616">
    <property type="entry name" value="VACUOLAR PROTEIN SORTING VPS41"/>
    <property type="match status" value="1"/>
</dbReference>
<dbReference type="STRING" id="92696.A0A4R0RQ09"/>
<dbReference type="InterPro" id="IPR036322">
    <property type="entry name" value="WD40_repeat_dom_sf"/>
</dbReference>
<feature type="compositionally biased region" description="Basic and acidic residues" evidence="1">
    <location>
        <begin position="29"/>
        <end position="45"/>
    </location>
</feature>
<sequence>MNGSAQRPEDEGPTHSASLLSFSDADGSEELHEDHVGDYSTRFDELMSDGEGGDSLQDDEDEEDEQEGFLYEGVDAEPAGGYREQLRDVLGGEHEDDSDEPESSQALLKAVAENERFAATIADEAVVRVTLFASLFNDRYFHQRHETISVQSRSGSPHSHNGFLSPPTASHSGSLSPLNATRPFLHPTVSRLRSTTPQISRSTSVGSLDLPNDAPEAASATQSHFSELSHNTTGAHGSTRVSSGKEGEGREVFRWTELRTIGDYLYGNAAASVKAAAVLGTSDIGSPTVLAANGLICVGTDAGRILVSDFKQNIVCVCGEDSQLGAVTALALSFDHTFVAAGYAMGYIQLFNIKNPKLPARFVAPTSLAAVASGRQEGHLLGSRIVSVGFVAGRHTAIVSADETGLAFYHSLGKVLFVEASDILRILGKYPDESATDTVPTPTAAVPTPYQATFRRRRQRKVNTILAMAPLPLGTSPHPTDSYNLIALLTPAKLVIVGLRPTPRTWYRRHRESPDELSAKSRFKGALAWYPSVTSGEKDQVSSPSLKSNGHPSQSMAPVLVYSWGNTLHLIHVFETKVMERSKNSRTGKVTTTEAGRIVFEEGGKWNTDSDVLMVQWLNLNQVLVLTLTTLEVYDVRTLKLVDRVLFDAWSLVSPVLSHTTNGSISYSDAVTEVAHAIRVYKGKIFCLGQHSLSVGTLLTWADRILMFVSEGDFLNAINLTLTYYTGEARGNRNGLPDKPEETRVVIGDKLRELMIASASYAFAEERLTDSTHITPDGRGVDRTDLFEGLVASCARACIALDDFDFLFEDLYQYYFDNGISRMFLLQLEPFILDNSIHQVPPRVTQQLITLHAEDYRPDLVERVIWHIDPDCLDINQAITLCQSYRLYDALIYVYTRAMKDYVSPVVELLGLIRKINQQRRARITGSPTVASFGGDAILEADVLNAYKIYPYLANMMTGLTYPSEQPLPEEEALRAKNDVYSFLFYGRSSVWPIGEGGKLVLTADDENGEEPTYPYTRLLLRFDAESFLHTLDIAFEDSFLNDESRSVNRLIITKVLFEILSTSPLSPSDTTFVNIFIARNVPKYPQFIQMTPSALQGILIGLAESDDEDTREDRQLAAEYLLSAYTPHESDHILSLFEQAGFYRILRSWFRQEQQWVPLIHTFLRDPDYPAHEVFSSVEHVISTVSRAHKGTLPLELLSAIEESLPRLLQIDISRTASLLDRRIPDLHEDALSALGPESTDDRFTYLRFLLGSPQSTEDAADSGEYLRKGGPSSHVPPPLRLEYLSLLCQQDPSHVSHELDYLPSDFLEEEQVLKTCEEHTVYDAVIWSLDRRGNPTASISKAASLNKSLSADLVHSLKAESGLEPHRLEDLLSSLQTVGRAAVAVCRERSLVVHSEVPADNLWFTVLECQIAAVHKVSACCSHEASSSAVKAAVPGASVSSSVEMERKALQTLRSLVQTTFTSLMSASSSNAPHAVSFPHLFKRLVSGAAATGQGAVYDEFRVILTGMLESYRSDGDLLGITRHILDRDFFEVVEECTKEHVRGWGPATGGLSVCWGCRKPLSVPEQSLVGTVDVKGKGVAVDDRRRQDEDVDKEEAETKFVISRTGAIYHVGCLPSDFSGHAHYVR</sequence>